<keyword evidence="2" id="KW-0472">Membrane</keyword>
<dbReference type="InterPro" id="IPR001478">
    <property type="entry name" value="PDZ"/>
</dbReference>
<gene>
    <name evidence="5" type="ORF">Ciccas_004701</name>
</gene>
<dbReference type="PANTHER" id="PTHR23119">
    <property type="entry name" value="DISCS LARGE"/>
    <property type="match status" value="1"/>
</dbReference>
<evidence type="ECO:0000256" key="1">
    <source>
        <dbReference type="ARBA" id="ARBA00004370"/>
    </source>
</evidence>
<dbReference type="CDD" id="cd00136">
    <property type="entry name" value="PDZ_canonical"/>
    <property type="match status" value="1"/>
</dbReference>
<evidence type="ECO:0000313" key="6">
    <source>
        <dbReference type="Proteomes" id="UP001626550"/>
    </source>
</evidence>
<dbReference type="SMART" id="SM00228">
    <property type="entry name" value="PDZ"/>
    <property type="match status" value="2"/>
</dbReference>
<dbReference type="EMBL" id="JBJKFK010000504">
    <property type="protein sequence ID" value="KAL3316653.1"/>
    <property type="molecule type" value="Genomic_DNA"/>
</dbReference>
<feature type="domain" description="PDZ" evidence="4">
    <location>
        <begin position="200"/>
        <end position="289"/>
    </location>
</feature>
<dbReference type="InterPro" id="IPR050614">
    <property type="entry name" value="Synaptic_Scaffolding_LAP-MAGUK"/>
</dbReference>
<dbReference type="AlphaFoldDB" id="A0ABD2QAW8"/>
<dbReference type="PANTHER" id="PTHR23119:SF51">
    <property type="entry name" value="DISKS LARGE 1 TUMOR SUPPRESSOR PROTEIN"/>
    <property type="match status" value="1"/>
</dbReference>
<dbReference type="InterPro" id="IPR036034">
    <property type="entry name" value="PDZ_sf"/>
</dbReference>
<protein>
    <recommendedName>
        <fullName evidence="4">PDZ domain-containing protein</fullName>
    </recommendedName>
</protein>
<reference evidence="5 6" key="1">
    <citation type="submission" date="2024-11" db="EMBL/GenBank/DDBJ databases">
        <title>Adaptive evolution of stress response genes in parasites aligns with host niche diversity.</title>
        <authorList>
            <person name="Hahn C."/>
            <person name="Resl P."/>
        </authorList>
    </citation>
    <scope>NUCLEOTIDE SEQUENCE [LARGE SCALE GENOMIC DNA]</scope>
    <source>
        <strain evidence="5">EGGRZ-B1_66</strain>
        <tissue evidence="5">Body</tissue>
    </source>
</reference>
<keyword evidence="6" id="KW-1185">Reference proteome</keyword>
<comment type="subcellular location">
    <subcellularLocation>
        <location evidence="1">Membrane</location>
    </subcellularLocation>
</comment>
<accession>A0ABD2QAW8</accession>
<feature type="domain" description="PDZ" evidence="4">
    <location>
        <begin position="50"/>
        <end position="134"/>
    </location>
</feature>
<dbReference type="SUPFAM" id="SSF50156">
    <property type="entry name" value="PDZ domain-like"/>
    <property type="match status" value="2"/>
</dbReference>
<organism evidence="5 6">
    <name type="scientific">Cichlidogyrus casuarinus</name>
    <dbReference type="NCBI Taxonomy" id="1844966"/>
    <lineage>
        <taxon>Eukaryota</taxon>
        <taxon>Metazoa</taxon>
        <taxon>Spiralia</taxon>
        <taxon>Lophotrochozoa</taxon>
        <taxon>Platyhelminthes</taxon>
        <taxon>Monogenea</taxon>
        <taxon>Monopisthocotylea</taxon>
        <taxon>Dactylogyridea</taxon>
        <taxon>Ancyrocephalidae</taxon>
        <taxon>Cichlidogyrus</taxon>
    </lineage>
</organism>
<evidence type="ECO:0000313" key="5">
    <source>
        <dbReference type="EMBL" id="KAL3316653.1"/>
    </source>
</evidence>
<dbReference type="PROSITE" id="PS50106">
    <property type="entry name" value="PDZ"/>
    <property type="match status" value="2"/>
</dbReference>
<dbReference type="Gene3D" id="2.30.42.10">
    <property type="match status" value="2"/>
</dbReference>
<proteinExistence type="predicted"/>
<dbReference type="GO" id="GO:0016020">
    <property type="term" value="C:membrane"/>
    <property type="evidence" value="ECO:0007669"/>
    <property type="project" value="UniProtKB-SubCell"/>
</dbReference>
<evidence type="ECO:0000259" key="4">
    <source>
        <dbReference type="PROSITE" id="PS50106"/>
    </source>
</evidence>
<dbReference type="Pfam" id="PF00595">
    <property type="entry name" value="PDZ"/>
    <property type="match status" value="2"/>
</dbReference>
<comment type="caution">
    <text evidence="5">The sequence shown here is derived from an EMBL/GenBank/DDBJ whole genome shotgun (WGS) entry which is preliminary data.</text>
</comment>
<feature type="region of interest" description="Disordered" evidence="3">
    <location>
        <begin position="1"/>
        <end position="39"/>
    </location>
</feature>
<evidence type="ECO:0000256" key="2">
    <source>
        <dbReference type="ARBA" id="ARBA00023136"/>
    </source>
</evidence>
<dbReference type="Proteomes" id="UP001626550">
    <property type="component" value="Unassembled WGS sequence"/>
</dbReference>
<sequence>MLDDKNSPVPQFKAQPQPVKPTNAESTIGGYPQSYPTSEKPLKSSWEFYEVQISRPPETGTSFGFSVAGGYDAPDEQGDPSIYITKIAPGGLAEQQTQLRQGDQIVSVNNVSLESVSNLEAVQILRKAGDTLYLVRLAHAQLLIMQVIRRLNNAPSSVIEASSIQGRTASSMSEQPTYMNTRKDVPMYADQKRDDFIWDRVQLIKPSPNVGLGFSIFKNDDLNDPDALDGVFITRINPGSVAEKSGRLHIGDQLVEVNGQDLTNVSHQEALDILRNSGTVADLLICRPRGLFSGSELSAASENSSYRHQAR</sequence>
<name>A0ABD2QAW8_9PLAT</name>
<evidence type="ECO:0000256" key="3">
    <source>
        <dbReference type="SAM" id="MobiDB-lite"/>
    </source>
</evidence>